<proteinExistence type="predicted"/>
<evidence type="ECO:0000313" key="2">
    <source>
        <dbReference type="Proteomes" id="UP000326759"/>
    </source>
</evidence>
<evidence type="ECO:0000313" key="1">
    <source>
        <dbReference type="EMBL" id="KAB7502922.1"/>
    </source>
</evidence>
<dbReference type="EMBL" id="SEYY01006362">
    <property type="protein sequence ID" value="KAB7502922.1"/>
    <property type="molecule type" value="Genomic_DNA"/>
</dbReference>
<comment type="caution">
    <text evidence="1">The sequence shown here is derived from an EMBL/GenBank/DDBJ whole genome shotgun (WGS) entry which is preliminary data.</text>
</comment>
<reference evidence="1 2" key="1">
    <citation type="journal article" date="2019" name="PLoS Biol.">
        <title>Sex chromosomes control vertical transmission of feminizing Wolbachia symbionts in an isopod.</title>
        <authorList>
            <person name="Becking T."/>
            <person name="Chebbi M.A."/>
            <person name="Giraud I."/>
            <person name="Moumen B."/>
            <person name="Laverre T."/>
            <person name="Caubet Y."/>
            <person name="Peccoud J."/>
            <person name="Gilbert C."/>
            <person name="Cordaux R."/>
        </authorList>
    </citation>
    <scope>NUCLEOTIDE SEQUENCE [LARGE SCALE GENOMIC DNA]</scope>
    <source>
        <strain evidence="1">ANa2</strain>
        <tissue evidence="1">Whole body excluding digestive tract and cuticle</tissue>
    </source>
</reference>
<organism evidence="1 2">
    <name type="scientific">Armadillidium nasatum</name>
    <dbReference type="NCBI Taxonomy" id="96803"/>
    <lineage>
        <taxon>Eukaryota</taxon>
        <taxon>Metazoa</taxon>
        <taxon>Ecdysozoa</taxon>
        <taxon>Arthropoda</taxon>
        <taxon>Crustacea</taxon>
        <taxon>Multicrustacea</taxon>
        <taxon>Malacostraca</taxon>
        <taxon>Eumalacostraca</taxon>
        <taxon>Peracarida</taxon>
        <taxon>Isopoda</taxon>
        <taxon>Oniscidea</taxon>
        <taxon>Crinocheta</taxon>
        <taxon>Armadillidiidae</taxon>
        <taxon>Armadillidium</taxon>
    </lineage>
</organism>
<keyword evidence="2" id="KW-1185">Reference proteome</keyword>
<dbReference type="Proteomes" id="UP000326759">
    <property type="component" value="Unassembled WGS sequence"/>
</dbReference>
<name>A0A5N5T8V2_9CRUS</name>
<accession>A0A5N5T8V2</accession>
<gene>
    <name evidence="1" type="ORF">Anas_14072</name>
</gene>
<protein>
    <submittedName>
        <fullName evidence="1">Uncharacterized protein</fullName>
    </submittedName>
</protein>
<sequence length="10" mass="1177">MMKDKLIIGK</sequence>